<dbReference type="Proteomes" id="UP000234333">
    <property type="component" value="Unassembled WGS sequence"/>
</dbReference>
<dbReference type="SUPFAM" id="SSF53850">
    <property type="entry name" value="Periplasmic binding protein-like II"/>
    <property type="match status" value="1"/>
</dbReference>
<dbReference type="PANTHER" id="PTHR30061:SF50">
    <property type="entry name" value="MALTOSE_MALTODEXTRIN-BINDING PERIPLASMIC PROTEIN"/>
    <property type="match status" value="1"/>
</dbReference>
<sequence>MSLDPVYVAEMANADYLTPVPEKYVNEFTEGVIPSSVESSTRQDELVATPFWANTQLLWYRKSVAEAAGLDMSQPVTWDQIIDAAAEQDKRVGVQGIRAESLTVWINAMIESAGGSIVTNPDSDGADEVKLGIDSEAGRSAAEIMSKIGSTGVGGPQLSNLDENASMLEFQSDDGGFMVNWPFIYPATKAAVDEGSLDQAVLDDIGWTIYPRVDESQEARPPLGGINLGVGAFSENPDLAYEAVACIRQPEKQAEYFLTDGNAPSNLAAFDDPEVQKEFPVAETVAESLKISAARPLTPYYNEVTGGIQKSWHPPGSVDPESTPARSQEFILEILRGERLL</sequence>
<dbReference type="AlphaFoldDB" id="A0A2H1IQ47"/>
<organism evidence="4 5">
    <name type="scientific">Brevibacterium casei CIP 102111</name>
    <dbReference type="NCBI Taxonomy" id="1255625"/>
    <lineage>
        <taxon>Bacteria</taxon>
        <taxon>Bacillati</taxon>
        <taxon>Actinomycetota</taxon>
        <taxon>Actinomycetes</taxon>
        <taxon>Micrococcales</taxon>
        <taxon>Brevibacteriaceae</taxon>
        <taxon>Brevibacterium</taxon>
    </lineage>
</organism>
<name>A0A2H1IQ47_9MICO</name>
<accession>A0A2H1IQ47</accession>
<proteinExistence type="inferred from homology"/>
<evidence type="ECO:0000256" key="3">
    <source>
        <dbReference type="ARBA" id="ARBA00022729"/>
    </source>
</evidence>
<dbReference type="GO" id="GO:0042956">
    <property type="term" value="P:maltodextrin transmembrane transport"/>
    <property type="evidence" value="ECO:0007669"/>
    <property type="project" value="TreeGrafter"/>
</dbReference>
<evidence type="ECO:0000313" key="4">
    <source>
        <dbReference type="EMBL" id="SMX77337.1"/>
    </source>
</evidence>
<protein>
    <submittedName>
        <fullName evidence="4">Multiple sugar transport system substrate-binding protein</fullName>
    </submittedName>
</protein>
<dbReference type="PANTHER" id="PTHR30061">
    <property type="entry name" value="MALTOSE-BINDING PERIPLASMIC PROTEIN"/>
    <property type="match status" value="1"/>
</dbReference>
<keyword evidence="3" id="KW-0732">Signal</keyword>
<evidence type="ECO:0000313" key="5">
    <source>
        <dbReference type="Proteomes" id="UP000234333"/>
    </source>
</evidence>
<dbReference type="InterPro" id="IPR006059">
    <property type="entry name" value="SBP"/>
</dbReference>
<dbReference type="GO" id="GO:0015768">
    <property type="term" value="P:maltose transport"/>
    <property type="evidence" value="ECO:0007669"/>
    <property type="project" value="TreeGrafter"/>
</dbReference>
<comment type="similarity">
    <text evidence="1">Belongs to the bacterial solute-binding protein 1 family.</text>
</comment>
<reference evidence="4 5" key="1">
    <citation type="submission" date="2017-03" db="EMBL/GenBank/DDBJ databases">
        <authorList>
            <person name="Afonso C.L."/>
            <person name="Miller P.J."/>
            <person name="Scott M.A."/>
            <person name="Spackman E."/>
            <person name="Goraichik I."/>
            <person name="Dimitrov K.M."/>
            <person name="Suarez D.L."/>
            <person name="Swayne D.E."/>
        </authorList>
    </citation>
    <scope>NUCLEOTIDE SEQUENCE [LARGE SCALE GENOMIC DNA]</scope>
    <source>
        <strain evidence="4 5">CIP 102111</strain>
    </source>
</reference>
<dbReference type="GO" id="GO:1901982">
    <property type="term" value="F:maltose binding"/>
    <property type="evidence" value="ECO:0007669"/>
    <property type="project" value="TreeGrafter"/>
</dbReference>
<dbReference type="Pfam" id="PF13416">
    <property type="entry name" value="SBP_bac_8"/>
    <property type="match status" value="1"/>
</dbReference>
<dbReference type="GO" id="GO:0055052">
    <property type="term" value="C:ATP-binding cassette (ABC) transporter complex, substrate-binding subunit-containing"/>
    <property type="evidence" value="ECO:0007669"/>
    <property type="project" value="TreeGrafter"/>
</dbReference>
<dbReference type="Gene3D" id="3.40.190.10">
    <property type="entry name" value="Periplasmic binding protein-like II"/>
    <property type="match status" value="2"/>
</dbReference>
<gene>
    <name evidence="4" type="ORF">BC102111_01435</name>
</gene>
<evidence type="ECO:0000256" key="2">
    <source>
        <dbReference type="ARBA" id="ARBA00022448"/>
    </source>
</evidence>
<keyword evidence="2" id="KW-0813">Transport</keyword>
<dbReference type="EMBL" id="FXZC01000003">
    <property type="protein sequence ID" value="SMX77337.1"/>
    <property type="molecule type" value="Genomic_DNA"/>
</dbReference>
<keyword evidence="4" id="KW-0762">Sugar transport</keyword>
<evidence type="ECO:0000256" key="1">
    <source>
        <dbReference type="ARBA" id="ARBA00008520"/>
    </source>
</evidence>